<evidence type="ECO:0000313" key="1">
    <source>
        <dbReference type="EMBL" id="ABA75289.1"/>
    </source>
</evidence>
<dbReference type="KEGG" id="pfo:Pfl01_3551"/>
<dbReference type="AlphaFoldDB" id="Q3KAB5"/>
<dbReference type="EMBL" id="CP000094">
    <property type="protein sequence ID" value="ABA75289.1"/>
    <property type="molecule type" value="Genomic_DNA"/>
</dbReference>
<accession>Q3KAB5</accession>
<gene>
    <name evidence="1" type="ordered locus">Pfl01_3551</name>
</gene>
<dbReference type="Proteomes" id="UP000002704">
    <property type="component" value="Chromosome"/>
</dbReference>
<dbReference type="eggNOG" id="COG0537">
    <property type="taxonomic scope" value="Bacteria"/>
</dbReference>
<proteinExistence type="predicted"/>
<dbReference type="Gene3D" id="3.30.428.10">
    <property type="entry name" value="HIT-like"/>
    <property type="match status" value="1"/>
</dbReference>
<reference evidence="1 2" key="1">
    <citation type="journal article" date="2009" name="Genome Biol.">
        <title>Genomic and genetic analyses of diversity and plant interactions of Pseudomonas fluorescens.</title>
        <authorList>
            <person name="Silby M.W."/>
            <person name="Cerdeno-Tarraga A.M."/>
            <person name="Vernikos G.S."/>
            <person name="Giddens S.R."/>
            <person name="Jackson R.W."/>
            <person name="Preston G.M."/>
            <person name="Zhang X.X."/>
            <person name="Moon C.D."/>
            <person name="Gehrig S.M."/>
            <person name="Godfrey S.A."/>
            <person name="Knight C.G."/>
            <person name="Malone J.G."/>
            <person name="Robinson Z."/>
            <person name="Spiers A.J."/>
            <person name="Harris S."/>
            <person name="Challis G.L."/>
            <person name="Yaxley A.M."/>
            <person name="Harris D."/>
            <person name="Seeger K."/>
            <person name="Murphy L."/>
            <person name="Rutter S."/>
            <person name="Squares R."/>
            <person name="Quail M.A."/>
            <person name="Saunders E."/>
            <person name="Mavromatis K."/>
            <person name="Brettin T.S."/>
            <person name="Bentley S.D."/>
            <person name="Hothersall J."/>
            <person name="Stephens E."/>
            <person name="Thomas C.M."/>
            <person name="Parkhill J."/>
            <person name="Levy S.B."/>
            <person name="Rainey P.B."/>
            <person name="Thomson N.R."/>
        </authorList>
    </citation>
    <scope>NUCLEOTIDE SEQUENCE [LARGE SCALE GENOMIC DNA]</scope>
    <source>
        <strain evidence="1 2">Pf0-1</strain>
    </source>
</reference>
<protein>
    <recommendedName>
        <fullName evidence="3">HIT family protein</fullName>
    </recommendedName>
</protein>
<sequence length="164" mass="18666">MADAHSIPPRFILHETEHWILNHHMASSLPGYLMLGSRQGAHSLADLPEAALAELGILLARVQKTLEQQLQPKWLYISRFGHEPGYPIHFHFIPVYDWVETLFWKDERYRALQVFGSLENAQTATDGAELTLFIWREFGESPTPPAIQGASIKDVTARLRLALK</sequence>
<evidence type="ECO:0008006" key="3">
    <source>
        <dbReference type="Google" id="ProtNLM"/>
    </source>
</evidence>
<dbReference type="RefSeq" id="WP_011334913.1">
    <property type="nucleotide sequence ID" value="NC_007492.2"/>
</dbReference>
<evidence type="ECO:0000313" key="2">
    <source>
        <dbReference type="Proteomes" id="UP000002704"/>
    </source>
</evidence>
<organism evidence="1 2">
    <name type="scientific">Pseudomonas fluorescens (strain Pf0-1)</name>
    <dbReference type="NCBI Taxonomy" id="205922"/>
    <lineage>
        <taxon>Bacteria</taxon>
        <taxon>Pseudomonadati</taxon>
        <taxon>Pseudomonadota</taxon>
        <taxon>Gammaproteobacteria</taxon>
        <taxon>Pseudomonadales</taxon>
        <taxon>Pseudomonadaceae</taxon>
        <taxon>Pseudomonas</taxon>
    </lineage>
</organism>
<dbReference type="InterPro" id="IPR036265">
    <property type="entry name" value="HIT-like_sf"/>
</dbReference>
<dbReference type="SUPFAM" id="SSF54197">
    <property type="entry name" value="HIT-like"/>
    <property type="match status" value="1"/>
</dbReference>
<dbReference type="HOGENOM" id="CLU_139130_0_0_6"/>
<name>Q3KAB5_PSEPF</name>